<protein>
    <submittedName>
        <fullName evidence="2">Uncharacterized protein</fullName>
    </submittedName>
</protein>
<feature type="region of interest" description="Disordered" evidence="1">
    <location>
        <begin position="1"/>
        <end position="24"/>
    </location>
</feature>
<evidence type="ECO:0000313" key="3">
    <source>
        <dbReference type="Proteomes" id="UP000325315"/>
    </source>
</evidence>
<comment type="caution">
    <text evidence="2">The sequence shown here is derived from an EMBL/GenBank/DDBJ whole genome shotgun (WGS) entry which is preliminary data.</text>
</comment>
<keyword evidence="3" id="KW-1185">Reference proteome</keyword>
<dbReference type="AlphaFoldDB" id="A0A5B6V957"/>
<evidence type="ECO:0000313" key="2">
    <source>
        <dbReference type="EMBL" id="KAA3465476.1"/>
    </source>
</evidence>
<reference evidence="3" key="1">
    <citation type="journal article" date="2019" name="Plant Biotechnol. J.">
        <title>Genome sequencing of the Australian wild diploid species Gossypium australe highlights disease resistance and delayed gland morphogenesis.</title>
        <authorList>
            <person name="Cai Y."/>
            <person name="Cai X."/>
            <person name="Wang Q."/>
            <person name="Wang P."/>
            <person name="Zhang Y."/>
            <person name="Cai C."/>
            <person name="Xu Y."/>
            <person name="Wang K."/>
            <person name="Zhou Z."/>
            <person name="Wang C."/>
            <person name="Geng S."/>
            <person name="Li B."/>
            <person name="Dong Q."/>
            <person name="Hou Y."/>
            <person name="Wang H."/>
            <person name="Ai P."/>
            <person name="Liu Z."/>
            <person name="Yi F."/>
            <person name="Sun M."/>
            <person name="An G."/>
            <person name="Cheng J."/>
            <person name="Zhang Y."/>
            <person name="Shi Q."/>
            <person name="Xie Y."/>
            <person name="Shi X."/>
            <person name="Chang Y."/>
            <person name="Huang F."/>
            <person name="Chen Y."/>
            <person name="Hong S."/>
            <person name="Mi L."/>
            <person name="Sun Q."/>
            <person name="Zhang L."/>
            <person name="Zhou B."/>
            <person name="Peng R."/>
            <person name="Zhang X."/>
            <person name="Liu F."/>
        </authorList>
    </citation>
    <scope>NUCLEOTIDE SEQUENCE [LARGE SCALE GENOMIC DNA]</scope>
    <source>
        <strain evidence="3">cv. PA1801</strain>
    </source>
</reference>
<dbReference type="EMBL" id="SMMG02000007">
    <property type="protein sequence ID" value="KAA3465476.1"/>
    <property type="molecule type" value="Genomic_DNA"/>
</dbReference>
<proteinExistence type="predicted"/>
<organism evidence="2 3">
    <name type="scientific">Gossypium australe</name>
    <dbReference type="NCBI Taxonomy" id="47621"/>
    <lineage>
        <taxon>Eukaryota</taxon>
        <taxon>Viridiplantae</taxon>
        <taxon>Streptophyta</taxon>
        <taxon>Embryophyta</taxon>
        <taxon>Tracheophyta</taxon>
        <taxon>Spermatophyta</taxon>
        <taxon>Magnoliopsida</taxon>
        <taxon>eudicotyledons</taxon>
        <taxon>Gunneridae</taxon>
        <taxon>Pentapetalae</taxon>
        <taxon>rosids</taxon>
        <taxon>malvids</taxon>
        <taxon>Malvales</taxon>
        <taxon>Malvaceae</taxon>
        <taxon>Malvoideae</taxon>
        <taxon>Gossypium</taxon>
    </lineage>
</organism>
<evidence type="ECO:0000256" key="1">
    <source>
        <dbReference type="SAM" id="MobiDB-lite"/>
    </source>
</evidence>
<gene>
    <name evidence="2" type="ORF">EPI10_000635</name>
</gene>
<name>A0A5B6V957_9ROSI</name>
<dbReference type="OrthoDB" id="973354at2759"/>
<dbReference type="Proteomes" id="UP000325315">
    <property type="component" value="Unassembled WGS sequence"/>
</dbReference>
<accession>A0A5B6V957</accession>
<sequence length="86" mass="9390">MAPEVVSGNEGSQHQSSNDDEQVHSLHIEPGSCSCVAGYNLQGYVLGTVRVPSLFLVDRDGKLVDDPNFLLHKQQDKFLALLDLVP</sequence>